<dbReference type="AlphaFoldDB" id="A0A914Q7T6"/>
<evidence type="ECO:0000313" key="2">
    <source>
        <dbReference type="WBParaSite" id="PDA_v2.g27506.t1"/>
    </source>
</evidence>
<name>A0A914Q7T6_9BILA</name>
<sequence length="102" mass="11469">MIVGKKIASPAALNNWKQNPLILQLQNNLFPVRYGSNQAKFGGKSVLDNQNPNTPLTRFPGSSIPGGFYQNRAHSDNTNDGRPINKTKWDYKNNIIEFCHAR</sequence>
<reference evidence="2" key="1">
    <citation type="submission" date="2022-11" db="UniProtKB">
        <authorList>
            <consortium name="WormBaseParasite"/>
        </authorList>
    </citation>
    <scope>IDENTIFICATION</scope>
</reference>
<protein>
    <submittedName>
        <fullName evidence="2">Uncharacterized protein</fullName>
    </submittedName>
</protein>
<accession>A0A914Q7T6</accession>
<dbReference type="WBParaSite" id="PDA_v2.g27506.t1">
    <property type="protein sequence ID" value="PDA_v2.g27506.t1"/>
    <property type="gene ID" value="PDA_v2.g27506"/>
</dbReference>
<proteinExistence type="predicted"/>
<evidence type="ECO:0000313" key="1">
    <source>
        <dbReference type="Proteomes" id="UP000887578"/>
    </source>
</evidence>
<organism evidence="1 2">
    <name type="scientific">Panagrolaimus davidi</name>
    <dbReference type="NCBI Taxonomy" id="227884"/>
    <lineage>
        <taxon>Eukaryota</taxon>
        <taxon>Metazoa</taxon>
        <taxon>Ecdysozoa</taxon>
        <taxon>Nematoda</taxon>
        <taxon>Chromadorea</taxon>
        <taxon>Rhabditida</taxon>
        <taxon>Tylenchina</taxon>
        <taxon>Panagrolaimomorpha</taxon>
        <taxon>Panagrolaimoidea</taxon>
        <taxon>Panagrolaimidae</taxon>
        <taxon>Panagrolaimus</taxon>
    </lineage>
</organism>
<dbReference type="Proteomes" id="UP000887578">
    <property type="component" value="Unplaced"/>
</dbReference>
<keyword evidence="1" id="KW-1185">Reference proteome</keyword>